<organism evidence="2">
    <name type="scientific">mine drainage metagenome</name>
    <dbReference type="NCBI Taxonomy" id="410659"/>
    <lineage>
        <taxon>unclassified sequences</taxon>
        <taxon>metagenomes</taxon>
        <taxon>ecological metagenomes</taxon>
    </lineage>
</organism>
<accession>E6PG39</accession>
<protein>
    <submittedName>
        <fullName evidence="2">Uncharacterized protein</fullName>
    </submittedName>
</protein>
<reference evidence="2" key="1">
    <citation type="submission" date="2009-10" db="EMBL/GenBank/DDBJ databases">
        <title>Diversity of trophic interactions inside an arsenic-rich microbial ecosystem.</title>
        <authorList>
            <person name="Bertin P.N."/>
            <person name="Heinrich-Salmeron A."/>
            <person name="Pelletier E."/>
            <person name="Goulhen-Chollet F."/>
            <person name="Arsene-Ploetze F."/>
            <person name="Gallien S."/>
            <person name="Calteau A."/>
            <person name="Vallenet D."/>
            <person name="Casiot C."/>
            <person name="Chane-Woon-Ming B."/>
            <person name="Giloteaux L."/>
            <person name="Barakat M."/>
            <person name="Bonnefoy V."/>
            <person name="Bruneel O."/>
            <person name="Chandler M."/>
            <person name="Cleiss J."/>
            <person name="Duran R."/>
            <person name="Elbaz-Poulichet F."/>
            <person name="Fonknechten N."/>
            <person name="Lauga B."/>
            <person name="Mornico D."/>
            <person name="Ortet P."/>
            <person name="Schaeffer C."/>
            <person name="Siguier P."/>
            <person name="Alexander Thil Smith A."/>
            <person name="Van Dorsselaer A."/>
            <person name="Weissenbach J."/>
            <person name="Medigue C."/>
            <person name="Le Paslier D."/>
        </authorList>
    </citation>
    <scope>NUCLEOTIDE SEQUENCE</scope>
</reference>
<comment type="caution">
    <text evidence="2">The sequence shown here is derived from an EMBL/GenBank/DDBJ whole genome shotgun (WGS) entry which is preliminary data.</text>
</comment>
<gene>
    <name evidence="2" type="ORF">CARN1_1444</name>
</gene>
<dbReference type="EMBL" id="CABL01000008">
    <property type="protein sequence ID" value="CBH75427.1"/>
    <property type="molecule type" value="Genomic_DNA"/>
</dbReference>
<dbReference type="AlphaFoldDB" id="E6PG39"/>
<feature type="region of interest" description="Disordered" evidence="1">
    <location>
        <begin position="1"/>
        <end position="21"/>
    </location>
</feature>
<sequence length="169" mass="18799">MARFNPRPAARPGESRAVFPPCANLEPFQSTPGRSAGRIYGFPSLRESGTVSIHARPLGRANLRRQRRELRGPYRFNPRPAARPGESRDSRRCAPDIIVSIHARPLGRANPRAVECIVSDIDKFQSTPGRSAGRIGTEMRFFAGFVLFQSTARPLGRANPERVALLRLR</sequence>
<feature type="region of interest" description="Disordered" evidence="1">
    <location>
        <begin position="69"/>
        <end position="90"/>
    </location>
</feature>
<proteinExistence type="predicted"/>
<name>E6PG39_9ZZZZ</name>
<evidence type="ECO:0000313" key="2">
    <source>
        <dbReference type="EMBL" id="CBH75427.1"/>
    </source>
</evidence>
<evidence type="ECO:0000256" key="1">
    <source>
        <dbReference type="SAM" id="MobiDB-lite"/>
    </source>
</evidence>